<evidence type="ECO:0000313" key="8">
    <source>
        <dbReference type="EMBL" id="AYG95374.1"/>
    </source>
</evidence>
<protein>
    <submittedName>
        <fullName evidence="8">TonB-dependent receptor</fullName>
    </submittedName>
</protein>
<dbReference type="Gene3D" id="2.170.130.10">
    <property type="entry name" value="TonB-dependent receptor, plug domain"/>
    <property type="match status" value="1"/>
</dbReference>
<evidence type="ECO:0000259" key="6">
    <source>
        <dbReference type="Pfam" id="PF00593"/>
    </source>
</evidence>
<dbReference type="EMBL" id="CP032707">
    <property type="protein sequence ID" value="AYG95374.1"/>
    <property type="molecule type" value="Genomic_DNA"/>
</dbReference>
<dbReference type="Proteomes" id="UP000276984">
    <property type="component" value="Chromosome"/>
</dbReference>
<dbReference type="Gene3D" id="2.40.170.20">
    <property type="entry name" value="TonB-dependent receptor, beta-barrel domain"/>
    <property type="match status" value="1"/>
</dbReference>
<feature type="domain" description="TonB-dependent receptor-like beta-barrel" evidence="6">
    <location>
        <begin position="444"/>
        <end position="995"/>
    </location>
</feature>
<dbReference type="InterPro" id="IPR036942">
    <property type="entry name" value="Beta-barrel_TonB_sf"/>
</dbReference>
<dbReference type="InterPro" id="IPR012910">
    <property type="entry name" value="Plug_dom"/>
</dbReference>
<comment type="similarity">
    <text evidence="4">Belongs to the TonB-dependent receptor family.</text>
</comment>
<keyword evidence="8" id="KW-0675">Receptor</keyword>
<dbReference type="AlphaFoldDB" id="A0A494RP60"/>
<comment type="subcellular location">
    <subcellularLocation>
        <location evidence="1 4">Cell outer membrane</location>
    </subcellularLocation>
</comment>
<accession>A0A494RP60</accession>
<evidence type="ECO:0000256" key="2">
    <source>
        <dbReference type="ARBA" id="ARBA00023136"/>
    </source>
</evidence>
<dbReference type="Pfam" id="PF00593">
    <property type="entry name" value="TonB_dep_Rec_b-barrel"/>
    <property type="match status" value="1"/>
</dbReference>
<evidence type="ECO:0000256" key="1">
    <source>
        <dbReference type="ARBA" id="ARBA00004442"/>
    </source>
</evidence>
<gene>
    <name evidence="8" type="ORF">D8I30_09445</name>
</gene>
<evidence type="ECO:0000256" key="5">
    <source>
        <dbReference type="SAM" id="SignalP"/>
    </source>
</evidence>
<keyword evidence="3" id="KW-0998">Cell outer membrane</keyword>
<reference evidence="8 9" key="1">
    <citation type="submission" date="2018-10" db="EMBL/GenBank/DDBJ databases">
        <title>Complete genome sequence of Brevundimonas naejangsanensis BRV3.</title>
        <authorList>
            <person name="Berrios L."/>
            <person name="Ely B."/>
        </authorList>
    </citation>
    <scope>NUCLEOTIDE SEQUENCE [LARGE SCALE GENOMIC DNA]</scope>
    <source>
        <strain evidence="8 9">BRV3</strain>
    </source>
</reference>
<dbReference type="Pfam" id="PF07715">
    <property type="entry name" value="Plug"/>
    <property type="match status" value="1"/>
</dbReference>
<feature type="signal peptide" evidence="5">
    <location>
        <begin position="1"/>
        <end position="28"/>
    </location>
</feature>
<feature type="chain" id="PRO_5019825880" evidence="5">
    <location>
        <begin position="29"/>
        <end position="1027"/>
    </location>
</feature>
<dbReference type="PANTHER" id="PTHR47234">
    <property type="match status" value="1"/>
</dbReference>
<keyword evidence="9" id="KW-1185">Reference proteome</keyword>
<dbReference type="OrthoDB" id="7051241at2"/>
<dbReference type="InterPro" id="IPR037066">
    <property type="entry name" value="Plug_dom_sf"/>
</dbReference>
<dbReference type="PANTHER" id="PTHR47234:SF2">
    <property type="entry name" value="TONB-DEPENDENT RECEPTOR"/>
    <property type="match status" value="1"/>
</dbReference>
<evidence type="ECO:0000256" key="3">
    <source>
        <dbReference type="ARBA" id="ARBA00023237"/>
    </source>
</evidence>
<proteinExistence type="inferred from homology"/>
<feature type="domain" description="TonB-dependent receptor plug" evidence="7">
    <location>
        <begin position="54"/>
        <end position="177"/>
    </location>
</feature>
<sequence>MSSVFARRSMRTALLATTALFGATAAAAQEADQATQLDEIVVVGSQIRGAKVTAALPVTNIGEEQILSSAATSGDELMRSIPQMGDVTFNSAYLPASSNSARGDTGSVNLRNLGIGNTLVLLNGRRVVGHPTSQANEHLVPVLTYNTNAIPVSGLKRLEVLRDGAAAIYGADAVAGVVNTVLRDDMNNWTVSAQYGVAEGTDMWETNFSLYGGHDIADGRGNISLFFNYDHRDELSTLDQDYTASSDRRPLFAGTGFETSTSLNGLSSLTPWGYFRTSGGAVRLPGASSNLASFGIQPGTLKNCAAALGNGLCVKSGVSVDPAIQSDVAAEDLTVMPQVDRYNLFMTGRYKLNDSVEAFGELGGYYAETWARQAPINTLSSIILTIPKTNYYNPFGPITFADGTVNPNRMPGITAPAGGVDLQLSGYRFSDLGPIEVDVTNKQYRALGGLRGDWNGWNWETALLYSEASAEDLSDNIVTSALQKQLALSTPDAYNPFNGGDLSHPSFGDGTPSSQAALDAIRTKMRRYTETSLALWDFKISRPDLFTLPAGPVGMAAGVEARHETQLDDRDHRIDGTTTFTDVSGAVYSDLINSSMNPDTEGERDVYSAYLEFAVPLVSPEMNIPFVHNLEAQVAGRYEHYSDFGDVAKPKVAVAWDLAEGVRVRGSWAQGFRAPNLEQINASIVTRSNSSTDWAYCEALSRRGAIAGLGSCVGASIPNAFPDAASVNTARIRRNVAEQRAGNPNLKPEESETMSFGVVLQPDFTPANLGDFTVTVDWWNVQQEGMVGVFRGQNALTLDYLLRKQGSSNPNVVRAAPTPEDIAIYAGTGLTPAGEILYVKDLYDNLQPQEVQGIDLGVMWSLRGTRVGDFSANLNVSHLLKYYLEPSPQVQALMDAKAKGEIDPVVSFSGAAGDLIRDNSRPEWKWSASATWRYQNVTVGAYTSYTGSVYQDFLTNGAGQAWVVDSLLTANLYGEYEFDNGLLEGTAVRIGVRNLTDEQPPLAADGYLGTVHQPYGRYWYGSIRKTF</sequence>
<evidence type="ECO:0000313" key="9">
    <source>
        <dbReference type="Proteomes" id="UP000276984"/>
    </source>
</evidence>
<dbReference type="SUPFAM" id="SSF56935">
    <property type="entry name" value="Porins"/>
    <property type="match status" value="1"/>
</dbReference>
<dbReference type="InterPro" id="IPR000531">
    <property type="entry name" value="Beta-barrel_TonB"/>
</dbReference>
<organism evidence="8 9">
    <name type="scientific">Brevundimonas naejangsanensis</name>
    <dbReference type="NCBI Taxonomy" id="588932"/>
    <lineage>
        <taxon>Bacteria</taxon>
        <taxon>Pseudomonadati</taxon>
        <taxon>Pseudomonadota</taxon>
        <taxon>Alphaproteobacteria</taxon>
        <taxon>Caulobacterales</taxon>
        <taxon>Caulobacteraceae</taxon>
        <taxon>Brevundimonas</taxon>
    </lineage>
</organism>
<keyword evidence="5" id="KW-0732">Signal</keyword>
<dbReference type="GO" id="GO:0009279">
    <property type="term" value="C:cell outer membrane"/>
    <property type="evidence" value="ECO:0007669"/>
    <property type="project" value="UniProtKB-SubCell"/>
</dbReference>
<name>A0A494RP60_9CAUL</name>
<keyword evidence="4" id="KW-0798">TonB box</keyword>
<evidence type="ECO:0000256" key="4">
    <source>
        <dbReference type="RuleBase" id="RU003357"/>
    </source>
</evidence>
<evidence type="ECO:0000259" key="7">
    <source>
        <dbReference type="Pfam" id="PF07715"/>
    </source>
</evidence>
<keyword evidence="2 4" id="KW-0472">Membrane</keyword>